<comment type="caution">
    <text evidence="1">The sequence shown here is derived from an EMBL/GenBank/DDBJ whole genome shotgun (WGS) entry which is preliminary data.</text>
</comment>
<evidence type="ECO:0000313" key="2">
    <source>
        <dbReference type="Proteomes" id="UP000530564"/>
    </source>
</evidence>
<accession>A0A840A055</accession>
<evidence type="ECO:0000313" key="1">
    <source>
        <dbReference type="EMBL" id="MBB3891778.1"/>
    </source>
</evidence>
<organism evidence="1 2">
    <name type="scientific">Phenylobacterium haematophilum</name>
    <dbReference type="NCBI Taxonomy" id="98513"/>
    <lineage>
        <taxon>Bacteria</taxon>
        <taxon>Pseudomonadati</taxon>
        <taxon>Pseudomonadota</taxon>
        <taxon>Alphaproteobacteria</taxon>
        <taxon>Caulobacterales</taxon>
        <taxon>Caulobacteraceae</taxon>
        <taxon>Phenylobacterium</taxon>
    </lineage>
</organism>
<keyword evidence="2" id="KW-1185">Reference proteome</keyword>
<dbReference type="InterPro" id="IPR027417">
    <property type="entry name" value="P-loop_NTPase"/>
</dbReference>
<protein>
    <submittedName>
        <fullName evidence="1">D-glycerate 3-kinase</fullName>
        <ecNumber evidence="1">2.7.1.31</ecNumber>
    </submittedName>
</protein>
<gene>
    <name evidence="1" type="ORF">GGQ61_002506</name>
</gene>
<dbReference type="EC" id="2.7.1.31" evidence="1"/>
<reference evidence="1 2" key="1">
    <citation type="submission" date="2020-08" db="EMBL/GenBank/DDBJ databases">
        <title>Genomic Encyclopedia of Type Strains, Phase IV (KMG-IV): sequencing the most valuable type-strain genomes for metagenomic binning, comparative biology and taxonomic classification.</title>
        <authorList>
            <person name="Goeker M."/>
        </authorList>
    </citation>
    <scope>NUCLEOTIDE SEQUENCE [LARGE SCALE GENOMIC DNA]</scope>
    <source>
        <strain evidence="1 2">DSM 21793</strain>
    </source>
</reference>
<sequence>MTPEPWLTQFMAQERLPDSYGTVVRDVALPLAERIAAAARSGGIVVGICGPQASGKSTLTAVLARLLERRGLKAATISLDDLYLTRAERQELSRRVHPLLAVRGVPGTHDVTLGVEMLRALRTPGTHERPVFEKARDDRRDRGAPFEGPADVVLFEGWCVGARAQPAEALAAPVNALEAAQDADGAWRRFVNAALAGPYQQLFGSLDLLVLLQAPSFEVVLGWRIEQERKLRERLAREGEGAGRAMSDEEVAAFIAHYERLTRWILSEMPARADVVVALDKARRPTLRA</sequence>
<dbReference type="Gene3D" id="3.40.50.300">
    <property type="entry name" value="P-loop containing nucleotide triphosphate hydrolases"/>
    <property type="match status" value="1"/>
</dbReference>
<dbReference type="Proteomes" id="UP000530564">
    <property type="component" value="Unassembled WGS sequence"/>
</dbReference>
<keyword evidence="1" id="KW-0418">Kinase</keyword>
<name>A0A840A055_9CAUL</name>
<dbReference type="SUPFAM" id="SSF52540">
    <property type="entry name" value="P-loop containing nucleoside triphosphate hydrolases"/>
    <property type="match status" value="1"/>
</dbReference>
<dbReference type="PANTHER" id="PTHR10285">
    <property type="entry name" value="URIDINE KINASE"/>
    <property type="match status" value="1"/>
</dbReference>
<keyword evidence="1" id="KW-0808">Transferase</keyword>
<dbReference type="GO" id="GO:0008887">
    <property type="term" value="F:glycerate kinase activity"/>
    <property type="evidence" value="ECO:0007669"/>
    <property type="project" value="UniProtKB-EC"/>
</dbReference>
<dbReference type="EMBL" id="JACIDK010000003">
    <property type="protein sequence ID" value="MBB3891778.1"/>
    <property type="molecule type" value="Genomic_DNA"/>
</dbReference>
<proteinExistence type="predicted"/>
<dbReference type="RefSeq" id="WP_183773203.1">
    <property type="nucleotide sequence ID" value="NZ_JACIDK010000003.1"/>
</dbReference>
<dbReference type="AlphaFoldDB" id="A0A840A055"/>